<evidence type="ECO:0000256" key="1">
    <source>
        <dbReference type="ARBA" id="ARBA00010701"/>
    </source>
</evidence>
<gene>
    <name evidence="8" type="ORF">ODALV1_LOCUS24123</name>
</gene>
<evidence type="ECO:0000256" key="2">
    <source>
        <dbReference type="ARBA" id="ARBA00022729"/>
    </source>
</evidence>
<dbReference type="SUPFAM" id="SSF53474">
    <property type="entry name" value="alpha/beta-Hydrolases"/>
    <property type="match status" value="1"/>
</dbReference>
<keyword evidence="6" id="KW-0378">Hydrolase</keyword>
<evidence type="ECO:0000256" key="5">
    <source>
        <dbReference type="ARBA" id="ARBA00023180"/>
    </source>
</evidence>
<dbReference type="InterPro" id="IPR029058">
    <property type="entry name" value="AB_hydrolase_fold"/>
</dbReference>
<dbReference type="InterPro" id="IPR000073">
    <property type="entry name" value="AB_hydrolase_1"/>
</dbReference>
<dbReference type="PANTHER" id="PTHR11005">
    <property type="entry name" value="LYSOSOMAL ACID LIPASE-RELATED"/>
    <property type="match status" value="1"/>
</dbReference>
<evidence type="ECO:0000256" key="4">
    <source>
        <dbReference type="ARBA" id="ARBA00023098"/>
    </source>
</evidence>
<name>A0ABP1RN27_9HEXA</name>
<dbReference type="InterPro" id="IPR025483">
    <property type="entry name" value="Lipase_euk"/>
</dbReference>
<evidence type="ECO:0000256" key="3">
    <source>
        <dbReference type="ARBA" id="ARBA00022963"/>
    </source>
</evidence>
<comment type="similarity">
    <text evidence="1 6">Belongs to the AB hydrolase superfamily. Lipase family.</text>
</comment>
<organism evidence="8 9">
    <name type="scientific">Orchesella dallaii</name>
    <dbReference type="NCBI Taxonomy" id="48710"/>
    <lineage>
        <taxon>Eukaryota</taxon>
        <taxon>Metazoa</taxon>
        <taxon>Ecdysozoa</taxon>
        <taxon>Arthropoda</taxon>
        <taxon>Hexapoda</taxon>
        <taxon>Collembola</taxon>
        <taxon>Entomobryomorpha</taxon>
        <taxon>Entomobryoidea</taxon>
        <taxon>Orchesellidae</taxon>
        <taxon>Orchesellinae</taxon>
        <taxon>Orchesella</taxon>
    </lineage>
</organism>
<dbReference type="PIRSF" id="PIRSF000862">
    <property type="entry name" value="Steryl_ester_lip"/>
    <property type="match status" value="1"/>
</dbReference>
<evidence type="ECO:0000256" key="6">
    <source>
        <dbReference type="PIRNR" id="PIRNR000862"/>
    </source>
</evidence>
<evidence type="ECO:0000313" key="8">
    <source>
        <dbReference type="EMBL" id="CAL8131311.1"/>
    </source>
</evidence>
<feature type="domain" description="AB hydrolase-1" evidence="7">
    <location>
        <begin position="50"/>
        <end position="343"/>
    </location>
</feature>
<sequence length="382" mass="42874">MTVKSQVAEIRIRGYNATNYTILSEDGYYSTIYRIPGGPQSPPRKGKRSVLVYHGFGSAAQSWIIQPGSRNLAFTLADAGYEVWLANARGTSPSKKHINLDADRDLEYWNFNIDELGTKDLPLMVDLMLRETGTKQVYYACHSVGCAILLSGLENVPDLNGKFKASFFLAPSVFFGSGYNPALAICRSILGTPLESFFYWVMGGKLNGEPSKLATYLGLTPGRICSWKFMRCGICDNVLFAFYGADPQQLDYGNLPNIVTKLGDNGALKLPFHFTQIDIACDFQKYDFGLEKNMLKYGSSKPPKYNISQMKVPTYIFYGELDNFVTPWDAARTRDAIPKEFMKGFYKVESELFNHIDFLMAKDADVLVYNKVLSIVNEIESK</sequence>
<dbReference type="Proteomes" id="UP001642540">
    <property type="component" value="Unassembled WGS sequence"/>
</dbReference>
<evidence type="ECO:0000313" key="9">
    <source>
        <dbReference type="Proteomes" id="UP001642540"/>
    </source>
</evidence>
<evidence type="ECO:0000259" key="7">
    <source>
        <dbReference type="Pfam" id="PF00561"/>
    </source>
</evidence>
<keyword evidence="9" id="KW-1185">Reference proteome</keyword>
<keyword evidence="3 6" id="KW-0442">Lipid degradation</keyword>
<dbReference type="Gene3D" id="3.40.50.1820">
    <property type="entry name" value="alpha/beta hydrolase"/>
    <property type="match status" value="1"/>
</dbReference>
<protein>
    <recommendedName>
        <fullName evidence="6">Lipase</fullName>
    </recommendedName>
</protein>
<keyword evidence="5" id="KW-0325">Glycoprotein</keyword>
<keyword evidence="2" id="KW-0732">Signal</keyword>
<keyword evidence="4" id="KW-0443">Lipid metabolism</keyword>
<accession>A0ABP1RN27</accession>
<dbReference type="Pfam" id="PF00561">
    <property type="entry name" value="Abhydrolase_1"/>
    <property type="match status" value="1"/>
</dbReference>
<comment type="caution">
    <text evidence="8">The sequence shown here is derived from an EMBL/GenBank/DDBJ whole genome shotgun (WGS) entry which is preliminary data.</text>
</comment>
<reference evidence="8 9" key="1">
    <citation type="submission" date="2024-08" db="EMBL/GenBank/DDBJ databases">
        <authorList>
            <person name="Cucini C."/>
            <person name="Frati F."/>
        </authorList>
    </citation>
    <scope>NUCLEOTIDE SEQUENCE [LARGE SCALE GENOMIC DNA]</scope>
</reference>
<dbReference type="EMBL" id="CAXLJM020000086">
    <property type="protein sequence ID" value="CAL8131311.1"/>
    <property type="molecule type" value="Genomic_DNA"/>
</dbReference>
<proteinExistence type="inferred from homology"/>